<dbReference type="SMART" id="SM00213">
    <property type="entry name" value="UBQ"/>
    <property type="match status" value="1"/>
</dbReference>
<comment type="similarity">
    <text evidence="4">Belongs to the 2-5A synthase family.</text>
</comment>
<evidence type="ECO:0000313" key="12">
    <source>
        <dbReference type="EMBL" id="KAJ1092609.1"/>
    </source>
</evidence>
<dbReference type="PROSITE" id="PS00832">
    <property type="entry name" value="25A_SYNTH_1"/>
    <property type="match status" value="1"/>
</dbReference>
<gene>
    <name evidence="12" type="ORF">NDU88_005719</name>
</gene>
<evidence type="ECO:0000256" key="6">
    <source>
        <dbReference type="ARBA" id="ARBA00022490"/>
    </source>
</evidence>
<dbReference type="PRINTS" id="PR00348">
    <property type="entry name" value="UBIQUITIN"/>
</dbReference>
<evidence type="ECO:0000259" key="11">
    <source>
        <dbReference type="PROSITE" id="PS50053"/>
    </source>
</evidence>
<dbReference type="InterPro" id="IPR006116">
    <property type="entry name" value="NT_2-5OAS_ClassI-CCAase"/>
</dbReference>
<dbReference type="SUPFAM" id="SSF81301">
    <property type="entry name" value="Nucleotidyltransferase"/>
    <property type="match status" value="1"/>
</dbReference>
<dbReference type="FunFam" id="3.10.20.90:FF:000205">
    <property type="entry name" value="2'-5'-oligoadenylate synthase-like protein 2"/>
    <property type="match status" value="1"/>
</dbReference>
<evidence type="ECO:0000256" key="7">
    <source>
        <dbReference type="ARBA" id="ARBA00022588"/>
    </source>
</evidence>
<keyword evidence="13" id="KW-1185">Reference proteome</keyword>
<dbReference type="InterPro" id="IPR006117">
    <property type="entry name" value="2-5OAS_C_CS"/>
</dbReference>
<dbReference type="InterPro" id="IPR029071">
    <property type="entry name" value="Ubiquitin-like_domsf"/>
</dbReference>
<evidence type="ECO:0000256" key="4">
    <source>
        <dbReference type="ARBA" id="ARBA00009526"/>
    </source>
</evidence>
<proteinExistence type="inferred from homology"/>
<evidence type="ECO:0000256" key="8">
    <source>
        <dbReference type="ARBA" id="ARBA00022859"/>
    </source>
</evidence>
<dbReference type="GO" id="GO:0005524">
    <property type="term" value="F:ATP binding"/>
    <property type="evidence" value="ECO:0007669"/>
    <property type="project" value="UniProtKB-KW"/>
</dbReference>
<comment type="cofactor">
    <cofactor evidence="2">
        <name>Mg(2+)</name>
        <dbReference type="ChEBI" id="CHEBI:18420"/>
    </cofactor>
</comment>
<dbReference type="GO" id="GO:0016020">
    <property type="term" value="C:membrane"/>
    <property type="evidence" value="ECO:0007669"/>
    <property type="project" value="TreeGrafter"/>
</dbReference>
<sequence length="439" mass="50464">MERSDSTLYDTPSDRLDAWIAECLQPDEEFGRQIREATRRIVQFLKTVCFRDVPVHKVVKGGSSGKGTALKNGSDADLVVFLNCFTSFKDQTEERGDVIEEIHEMLNKCRASIAYDIEIEEPKEKYDPAGQLLQPRSLSFKIQSRKVMESISVDVLPAYNALGSVSIDVKPDPEVYVSLIKARGGPGEFSPCFTELQRNFVKRRPGKLKNLIRLVKHWYKEYVKSRYKGFSLPPKYALELLTIYAWEQGSAADDFCTEEGFCTVLELICQYRKLRIYWTTNYDFKNPVVGNFVRKQLRKTRPVILDPADPTGILGHEDSWDLVAQEAKACLQENCCQNCEGAIEGWGVKPAVWFPGFRTPPQEKQIFVRNPNGRTHIYHVQARLSVQDLKMMIEKRVNIPVDQQRLTYSDRELEDQNTLKYYRIPNEATLFLLLRLRGG</sequence>
<dbReference type="Gene3D" id="3.30.460.10">
    <property type="entry name" value="Beta Polymerase, domain 2"/>
    <property type="match status" value="1"/>
</dbReference>
<protein>
    <recommendedName>
        <fullName evidence="5">2'-5' oligoadenylate synthase</fullName>
        <ecNumber evidence="5">2.7.7.84</ecNumber>
    </recommendedName>
</protein>
<dbReference type="GO" id="GO:0045087">
    <property type="term" value="P:innate immune response"/>
    <property type="evidence" value="ECO:0007669"/>
    <property type="project" value="UniProtKB-KW"/>
</dbReference>
<keyword evidence="8" id="KW-0391">Immunity</keyword>
<dbReference type="SUPFAM" id="SSF54236">
    <property type="entry name" value="Ubiquitin-like"/>
    <property type="match status" value="1"/>
</dbReference>
<evidence type="ECO:0000256" key="5">
    <source>
        <dbReference type="ARBA" id="ARBA00012577"/>
    </source>
</evidence>
<keyword evidence="10" id="KW-0051">Antiviral defense</keyword>
<accession>A0AAV7LPW6</accession>
<evidence type="ECO:0000256" key="1">
    <source>
        <dbReference type="ARBA" id="ARBA00001112"/>
    </source>
</evidence>
<dbReference type="GO" id="GO:0003725">
    <property type="term" value="F:double-stranded RNA binding"/>
    <property type="evidence" value="ECO:0007669"/>
    <property type="project" value="TreeGrafter"/>
</dbReference>
<dbReference type="Pfam" id="PF01909">
    <property type="entry name" value="NTP_transf_2"/>
    <property type="match status" value="1"/>
</dbReference>
<dbReference type="InterPro" id="IPR043518">
    <property type="entry name" value="2-5OAS_N_CS"/>
</dbReference>
<dbReference type="GO" id="GO:0045071">
    <property type="term" value="P:negative regulation of viral genome replication"/>
    <property type="evidence" value="ECO:0007669"/>
    <property type="project" value="TreeGrafter"/>
</dbReference>
<dbReference type="GO" id="GO:0005654">
    <property type="term" value="C:nucleoplasm"/>
    <property type="evidence" value="ECO:0007669"/>
    <property type="project" value="TreeGrafter"/>
</dbReference>
<dbReference type="InterPro" id="IPR002934">
    <property type="entry name" value="Polymerase_NTP_transf_dom"/>
</dbReference>
<dbReference type="Proteomes" id="UP001066276">
    <property type="component" value="Chromosome 11"/>
</dbReference>
<dbReference type="GO" id="GO:0046872">
    <property type="term" value="F:metal ion binding"/>
    <property type="evidence" value="ECO:0007669"/>
    <property type="project" value="UniProtKB-KW"/>
</dbReference>
<organism evidence="12 13">
    <name type="scientific">Pleurodeles waltl</name>
    <name type="common">Iberian ribbed newt</name>
    <dbReference type="NCBI Taxonomy" id="8319"/>
    <lineage>
        <taxon>Eukaryota</taxon>
        <taxon>Metazoa</taxon>
        <taxon>Chordata</taxon>
        <taxon>Craniata</taxon>
        <taxon>Vertebrata</taxon>
        <taxon>Euteleostomi</taxon>
        <taxon>Amphibia</taxon>
        <taxon>Batrachia</taxon>
        <taxon>Caudata</taxon>
        <taxon>Salamandroidea</taxon>
        <taxon>Salamandridae</taxon>
        <taxon>Pleurodelinae</taxon>
        <taxon>Pleurodeles</taxon>
    </lineage>
</organism>
<dbReference type="CDD" id="cd17039">
    <property type="entry name" value="Ubl_ubiquitin_like"/>
    <property type="match status" value="1"/>
</dbReference>
<dbReference type="EMBL" id="JANPWB010000015">
    <property type="protein sequence ID" value="KAJ1092609.1"/>
    <property type="molecule type" value="Genomic_DNA"/>
</dbReference>
<dbReference type="AlphaFoldDB" id="A0AAV7LPW6"/>
<feature type="domain" description="Ubiquitin-like" evidence="11">
    <location>
        <begin position="364"/>
        <end position="439"/>
    </location>
</feature>
<comment type="subcellular location">
    <subcellularLocation>
        <location evidence="3">Cytoplasm</location>
    </subcellularLocation>
</comment>
<reference evidence="12" key="1">
    <citation type="journal article" date="2022" name="bioRxiv">
        <title>Sequencing and chromosome-scale assembly of the giantPleurodeles waltlgenome.</title>
        <authorList>
            <person name="Brown T."/>
            <person name="Elewa A."/>
            <person name="Iarovenko S."/>
            <person name="Subramanian E."/>
            <person name="Araus A.J."/>
            <person name="Petzold A."/>
            <person name="Susuki M."/>
            <person name="Suzuki K.-i.T."/>
            <person name="Hayashi T."/>
            <person name="Toyoda A."/>
            <person name="Oliveira C."/>
            <person name="Osipova E."/>
            <person name="Leigh N.D."/>
            <person name="Simon A."/>
            <person name="Yun M.H."/>
        </authorList>
    </citation>
    <scope>NUCLEOTIDE SEQUENCE</scope>
    <source>
        <strain evidence="12">20211129_DDA</strain>
        <tissue evidence="12">Liver</tissue>
    </source>
</reference>
<dbReference type="PANTHER" id="PTHR11258:SF7">
    <property type="entry name" value="2'-5'-OLIGOADENYLATE SYNTHASE-LIKE PROTEIN 2"/>
    <property type="match status" value="1"/>
</dbReference>
<evidence type="ECO:0000256" key="2">
    <source>
        <dbReference type="ARBA" id="ARBA00001946"/>
    </source>
</evidence>
<comment type="caution">
    <text evidence="12">The sequence shown here is derived from an EMBL/GenBank/DDBJ whole genome shotgun (WGS) entry which is preliminary data.</text>
</comment>
<dbReference type="PROSITE" id="PS50152">
    <property type="entry name" value="25A_SYNTH_3"/>
    <property type="match status" value="1"/>
</dbReference>
<dbReference type="Pfam" id="PF10421">
    <property type="entry name" value="OAS1_C"/>
    <property type="match status" value="1"/>
</dbReference>
<dbReference type="CDD" id="cd05400">
    <property type="entry name" value="NT_2-5OAS_ClassI-CCAase"/>
    <property type="match status" value="1"/>
</dbReference>
<dbReference type="EC" id="2.7.7.84" evidence="5"/>
<evidence type="ECO:0000256" key="9">
    <source>
        <dbReference type="ARBA" id="ARBA00022884"/>
    </source>
</evidence>
<dbReference type="InterPro" id="IPR018952">
    <property type="entry name" value="2-5-oligoAdlate_synth_1_dom2/C"/>
</dbReference>
<dbReference type="GO" id="GO:0001730">
    <property type="term" value="F:2'-5'-oligoadenylate synthetase activity"/>
    <property type="evidence" value="ECO:0007669"/>
    <property type="project" value="UniProtKB-EC"/>
</dbReference>
<comment type="catalytic activity">
    <reaction evidence="1">
        <text>3 ATP = 5'-triphosphoadenylyl-(2'-&gt;5')-adenylyl-(2'-&gt;5')-adenosine + 2 diphosphate</text>
        <dbReference type="Rhea" id="RHEA:34407"/>
        <dbReference type="ChEBI" id="CHEBI:30616"/>
        <dbReference type="ChEBI" id="CHEBI:33019"/>
        <dbReference type="ChEBI" id="CHEBI:67143"/>
        <dbReference type="EC" id="2.7.7.84"/>
    </reaction>
</comment>
<dbReference type="InterPro" id="IPR019956">
    <property type="entry name" value="Ubiquitin_dom"/>
</dbReference>
<dbReference type="InterPro" id="IPR000626">
    <property type="entry name" value="Ubiquitin-like_dom"/>
</dbReference>
<evidence type="ECO:0000256" key="3">
    <source>
        <dbReference type="ARBA" id="ARBA00004496"/>
    </source>
</evidence>
<keyword evidence="9" id="KW-0694">RNA-binding</keyword>
<dbReference type="Pfam" id="PF00240">
    <property type="entry name" value="ubiquitin"/>
    <property type="match status" value="1"/>
</dbReference>
<dbReference type="InterPro" id="IPR043519">
    <property type="entry name" value="NT_sf"/>
</dbReference>
<dbReference type="Gene3D" id="3.10.20.90">
    <property type="entry name" value="Phosphatidylinositol 3-kinase Catalytic Subunit, Chain A, domain 1"/>
    <property type="match status" value="1"/>
</dbReference>
<dbReference type="PROSITE" id="PS50053">
    <property type="entry name" value="UBIQUITIN_2"/>
    <property type="match status" value="1"/>
</dbReference>
<name>A0AAV7LPW6_PLEWA</name>
<dbReference type="GO" id="GO:0051607">
    <property type="term" value="P:defense response to virus"/>
    <property type="evidence" value="ECO:0007669"/>
    <property type="project" value="UniProtKB-KW"/>
</dbReference>
<dbReference type="PANTHER" id="PTHR11258">
    <property type="entry name" value="2-5 OLIGOADENYLATE SYNTHETASE"/>
    <property type="match status" value="1"/>
</dbReference>
<dbReference type="FunFam" id="1.10.1410.20:FF:000001">
    <property type="entry name" value="2'-5'-oligoadenylate synthetase 1"/>
    <property type="match status" value="1"/>
</dbReference>
<keyword evidence="6" id="KW-0963">Cytoplasm</keyword>
<keyword evidence="7" id="KW-0399">Innate immunity</keyword>
<dbReference type="PROSITE" id="PS00833">
    <property type="entry name" value="25A_SYNTH_2"/>
    <property type="match status" value="1"/>
</dbReference>
<evidence type="ECO:0000256" key="10">
    <source>
        <dbReference type="ARBA" id="ARBA00023118"/>
    </source>
</evidence>
<dbReference type="Gene3D" id="1.10.1410.20">
    <property type="entry name" value="2'-5'-oligoadenylate synthetase 1, domain 2"/>
    <property type="match status" value="1"/>
</dbReference>
<dbReference type="GO" id="GO:0005829">
    <property type="term" value="C:cytosol"/>
    <property type="evidence" value="ECO:0007669"/>
    <property type="project" value="TreeGrafter"/>
</dbReference>
<evidence type="ECO:0000313" key="13">
    <source>
        <dbReference type="Proteomes" id="UP001066276"/>
    </source>
</evidence>
<dbReference type="FunFam" id="3.30.460.10:FF:000007">
    <property type="entry name" value="2'-5'-oligoadenylate synthetase 1"/>
    <property type="match status" value="1"/>
</dbReference>
<dbReference type="SUPFAM" id="SSF81631">
    <property type="entry name" value="PAP/OAS1 substrate-binding domain"/>
    <property type="match status" value="1"/>
</dbReference>